<keyword evidence="1" id="KW-0812">Transmembrane</keyword>
<sequence>MSEQRWRSAAGKHLPFALVLGVTLLGLLRIVMYYWREGAVLIGIALLLAALLRMLVTDEQAGLIAIRSRAVDALLYSAFGITVIIVAITITGGPLTR</sequence>
<feature type="transmembrane region" description="Helical" evidence="1">
    <location>
        <begin position="38"/>
        <end position="56"/>
    </location>
</feature>
<accession>A0A563EG95</accession>
<dbReference type="EMBL" id="VOBR01000047">
    <property type="protein sequence ID" value="TWP44915.1"/>
    <property type="molecule type" value="Genomic_DNA"/>
</dbReference>
<organism evidence="2 3">
    <name type="scientific">Lentzea tibetensis</name>
    <dbReference type="NCBI Taxonomy" id="2591470"/>
    <lineage>
        <taxon>Bacteria</taxon>
        <taxon>Bacillati</taxon>
        <taxon>Actinomycetota</taxon>
        <taxon>Actinomycetes</taxon>
        <taxon>Pseudonocardiales</taxon>
        <taxon>Pseudonocardiaceae</taxon>
        <taxon>Lentzea</taxon>
    </lineage>
</organism>
<reference evidence="2 3" key="1">
    <citation type="submission" date="2019-07" db="EMBL/GenBank/DDBJ databases">
        <title>Lentzea xizangensis sp. nov., isolated from Qinghai-Tibetan Plateau Soils.</title>
        <authorList>
            <person name="Huang J."/>
        </authorList>
    </citation>
    <scope>NUCLEOTIDE SEQUENCE [LARGE SCALE GENOMIC DNA]</scope>
    <source>
        <strain evidence="2 3">FXJ1.1311</strain>
    </source>
</reference>
<dbReference type="RefSeq" id="WP_146360555.1">
    <property type="nucleotide sequence ID" value="NZ_VOBR01000047.1"/>
</dbReference>
<dbReference type="Proteomes" id="UP000316639">
    <property type="component" value="Unassembled WGS sequence"/>
</dbReference>
<dbReference type="InterPro" id="IPR021385">
    <property type="entry name" value="DUF3017"/>
</dbReference>
<comment type="caution">
    <text evidence="2">The sequence shown here is derived from an EMBL/GenBank/DDBJ whole genome shotgun (WGS) entry which is preliminary data.</text>
</comment>
<evidence type="ECO:0000256" key="1">
    <source>
        <dbReference type="SAM" id="Phobius"/>
    </source>
</evidence>
<evidence type="ECO:0000313" key="2">
    <source>
        <dbReference type="EMBL" id="TWP44915.1"/>
    </source>
</evidence>
<name>A0A563EG95_9PSEU</name>
<keyword evidence="1" id="KW-1133">Transmembrane helix</keyword>
<gene>
    <name evidence="2" type="ORF">FKR81_40615</name>
</gene>
<feature type="transmembrane region" description="Helical" evidence="1">
    <location>
        <begin position="12"/>
        <end position="32"/>
    </location>
</feature>
<keyword evidence="1" id="KW-0472">Membrane</keyword>
<proteinExistence type="predicted"/>
<protein>
    <submittedName>
        <fullName evidence="2">DUF3017 domain-containing protein</fullName>
    </submittedName>
</protein>
<dbReference type="AlphaFoldDB" id="A0A563EG95"/>
<evidence type="ECO:0000313" key="3">
    <source>
        <dbReference type="Proteomes" id="UP000316639"/>
    </source>
</evidence>
<keyword evidence="3" id="KW-1185">Reference proteome</keyword>
<dbReference type="Pfam" id="PF11222">
    <property type="entry name" value="DUF3017"/>
    <property type="match status" value="1"/>
</dbReference>
<feature type="transmembrane region" description="Helical" evidence="1">
    <location>
        <begin position="76"/>
        <end position="95"/>
    </location>
</feature>